<keyword evidence="1" id="KW-1015">Disulfide bond</keyword>
<dbReference type="InterPro" id="IPR050111">
    <property type="entry name" value="C-type_lectin/snaclec_domain"/>
</dbReference>
<feature type="coiled-coil region" evidence="2">
    <location>
        <begin position="133"/>
        <end position="160"/>
    </location>
</feature>
<reference evidence="4" key="1">
    <citation type="submission" date="2020-11" db="EMBL/GenBank/DDBJ databases">
        <authorList>
            <person name="Tran Van P."/>
        </authorList>
    </citation>
    <scope>NUCLEOTIDE SEQUENCE</scope>
</reference>
<organism evidence="4">
    <name type="scientific">Medioppia subpectinata</name>
    <dbReference type="NCBI Taxonomy" id="1979941"/>
    <lineage>
        <taxon>Eukaryota</taxon>
        <taxon>Metazoa</taxon>
        <taxon>Ecdysozoa</taxon>
        <taxon>Arthropoda</taxon>
        <taxon>Chelicerata</taxon>
        <taxon>Arachnida</taxon>
        <taxon>Acari</taxon>
        <taxon>Acariformes</taxon>
        <taxon>Sarcoptiformes</taxon>
        <taxon>Oribatida</taxon>
        <taxon>Brachypylina</taxon>
        <taxon>Oppioidea</taxon>
        <taxon>Oppiidae</taxon>
        <taxon>Medioppia</taxon>
    </lineage>
</organism>
<dbReference type="EMBL" id="CAJPIZ010015686">
    <property type="protein sequence ID" value="CAG2115379.1"/>
    <property type="molecule type" value="Genomic_DNA"/>
</dbReference>
<dbReference type="InterPro" id="IPR016186">
    <property type="entry name" value="C-type_lectin-like/link_sf"/>
</dbReference>
<evidence type="ECO:0000313" key="4">
    <source>
        <dbReference type="EMBL" id="CAD7634949.1"/>
    </source>
</evidence>
<feature type="domain" description="C-type lectin" evidence="3">
    <location>
        <begin position="6"/>
        <end position="119"/>
    </location>
</feature>
<name>A0A7R9Q715_9ACAR</name>
<dbReference type="Pfam" id="PF00059">
    <property type="entry name" value="Lectin_C"/>
    <property type="match status" value="1"/>
</dbReference>
<dbReference type="Proteomes" id="UP000759131">
    <property type="component" value="Unassembled WGS sequence"/>
</dbReference>
<dbReference type="EMBL" id="OC870261">
    <property type="protein sequence ID" value="CAD7634949.1"/>
    <property type="molecule type" value="Genomic_DNA"/>
</dbReference>
<keyword evidence="2" id="KW-0175">Coiled coil</keyword>
<gene>
    <name evidence="4" type="ORF">OSB1V03_LOCUS15341</name>
</gene>
<dbReference type="PROSITE" id="PS50041">
    <property type="entry name" value="C_TYPE_LECTIN_2"/>
    <property type="match status" value="1"/>
</dbReference>
<dbReference type="AlphaFoldDB" id="A0A7R9Q715"/>
<evidence type="ECO:0000256" key="1">
    <source>
        <dbReference type="ARBA" id="ARBA00023157"/>
    </source>
</evidence>
<evidence type="ECO:0000259" key="3">
    <source>
        <dbReference type="PROSITE" id="PS50041"/>
    </source>
</evidence>
<evidence type="ECO:0000313" key="5">
    <source>
        <dbReference type="Proteomes" id="UP000759131"/>
    </source>
</evidence>
<protein>
    <recommendedName>
        <fullName evidence="3">C-type lectin domain-containing protein</fullName>
    </recommendedName>
</protein>
<dbReference type="Gene3D" id="3.10.100.10">
    <property type="entry name" value="Mannose-Binding Protein A, subunit A"/>
    <property type="match status" value="1"/>
</dbReference>
<dbReference type="OrthoDB" id="6337382at2759"/>
<dbReference type="InterPro" id="IPR001304">
    <property type="entry name" value="C-type_lectin-like"/>
</dbReference>
<dbReference type="CDD" id="cd00037">
    <property type="entry name" value="CLECT"/>
    <property type="match status" value="1"/>
</dbReference>
<proteinExistence type="predicted"/>
<keyword evidence="5" id="KW-1185">Reference proteome</keyword>
<dbReference type="PANTHER" id="PTHR22803">
    <property type="entry name" value="MANNOSE, PHOSPHOLIPASE, LECTIN RECEPTOR RELATED"/>
    <property type="match status" value="1"/>
</dbReference>
<dbReference type="InterPro" id="IPR016187">
    <property type="entry name" value="CTDL_fold"/>
</dbReference>
<accession>A0A7R9Q715</accession>
<dbReference type="InterPro" id="IPR018378">
    <property type="entry name" value="C-type_lectin_CS"/>
</dbReference>
<sequence length="287" mass="33457">MDKTLAQSECTKLDPKASLMVITSSDEQEFVNKMLTNYSQYTDKVWTGMNNVKTADVYNNWVDGIPYEYTTQITMTRNYNNNYQDTIKMPFCVQMSVNAHFMGKWYSEPCGRRAYAVCQRRQEWTLTILSTALENVTMLVNNQQARINELERNVSQTQLNKAIDKPNDVQNDASYSGNLRSIPIGFVYIQLPNQSEPIHLWPQSKWTDITNEYNDVIKNNKHDKKIIEINKLIEKWADLNENSTTGPDLWKQMDWVELTKDVPTPQTNHTVKQQSIKKGNIIWKRID</sequence>
<dbReference type="PROSITE" id="PS00615">
    <property type="entry name" value="C_TYPE_LECTIN_1"/>
    <property type="match status" value="1"/>
</dbReference>
<evidence type="ECO:0000256" key="2">
    <source>
        <dbReference type="SAM" id="Coils"/>
    </source>
</evidence>
<dbReference type="SUPFAM" id="SSF56436">
    <property type="entry name" value="C-type lectin-like"/>
    <property type="match status" value="1"/>
</dbReference>